<comment type="subcellular location">
    <subcellularLocation>
        <location evidence="1">Membrane</location>
        <topology evidence="1">Multi-pass membrane protein</topology>
    </subcellularLocation>
</comment>
<reference evidence="6" key="1">
    <citation type="submission" date="2014-02" db="EMBL/GenBank/DDBJ databases">
        <title>Complete mitochondrion genomes reveal florideophycean red algal diversity.</title>
        <authorList>
            <person name="Yang E.C."/>
            <person name="Yoon H.S."/>
        </authorList>
    </citation>
    <scope>NUCLEOTIDE SEQUENCE</scope>
</reference>
<proteinExistence type="predicted"/>
<gene>
    <name evidence="6" type="primary">secY</name>
    <name evidence="6" type="ORF">Sscho.mt.41</name>
</gene>
<accession>A0A0E3DB65</accession>
<feature type="transmembrane region" description="Helical" evidence="5">
    <location>
        <begin position="188"/>
        <end position="210"/>
    </location>
</feature>
<evidence type="ECO:0000256" key="5">
    <source>
        <dbReference type="SAM" id="Phobius"/>
    </source>
</evidence>
<sequence length="245" mass="29718">MLIIRIHFTELIFIFFYFSFSLVLCILVSISNLHSLILFETYPFLQFSNKKFIITHITDIIDIVWFLVLSNSLLSVFPLLFFQLTKFFSSSWYIYQLRFSNKVFVYSYFAFILILIICYLQIIPITLSFLSQWEYLRKPNSILNIELEFRILSYILWTLAFRNYIGCFIFIIFIIINKVRFLYHMKSVYIFSKLYRKQVVFFNLFCLFLISPSDIFLQFLSLFLILVFFEIVFFFICYKVSNLIN</sequence>
<dbReference type="GO" id="GO:0016020">
    <property type="term" value="C:membrane"/>
    <property type="evidence" value="ECO:0007669"/>
    <property type="project" value="UniProtKB-SubCell"/>
</dbReference>
<organism evidence="6">
    <name type="scientific">Schimmelmannia schousboei</name>
    <dbReference type="NCBI Taxonomy" id="173468"/>
    <lineage>
        <taxon>Eukaryota</taxon>
        <taxon>Rhodophyta</taxon>
        <taxon>Florideophyceae</taxon>
        <taxon>Rhodymeniophycidae</taxon>
        <taxon>Acrosymphytales</taxon>
        <taxon>Schimmelmanniaceae</taxon>
        <taxon>Schimmelmannia</taxon>
    </lineage>
</organism>
<evidence type="ECO:0000256" key="3">
    <source>
        <dbReference type="ARBA" id="ARBA00022989"/>
    </source>
</evidence>
<dbReference type="AlphaFoldDB" id="A0A0E3DB65"/>
<feature type="transmembrane region" description="Helical" evidence="5">
    <location>
        <begin position="216"/>
        <end position="238"/>
    </location>
</feature>
<evidence type="ECO:0000256" key="2">
    <source>
        <dbReference type="ARBA" id="ARBA00022692"/>
    </source>
</evidence>
<feature type="transmembrane region" description="Helical" evidence="5">
    <location>
        <begin position="12"/>
        <end position="33"/>
    </location>
</feature>
<feature type="transmembrane region" description="Helical" evidence="5">
    <location>
        <begin position="103"/>
        <end position="131"/>
    </location>
</feature>
<evidence type="ECO:0000313" key="6">
    <source>
        <dbReference type="EMBL" id="AHX02515.1"/>
    </source>
</evidence>
<dbReference type="EMBL" id="KJ398162">
    <property type="protein sequence ID" value="AHX02515.1"/>
    <property type="molecule type" value="Genomic_DNA"/>
</dbReference>
<keyword evidence="3 5" id="KW-1133">Transmembrane helix</keyword>
<protein>
    <submittedName>
        <fullName evidence="6">SecY</fullName>
    </submittedName>
</protein>
<evidence type="ECO:0000256" key="4">
    <source>
        <dbReference type="ARBA" id="ARBA00023136"/>
    </source>
</evidence>
<feature type="transmembrane region" description="Helical" evidence="5">
    <location>
        <begin position="151"/>
        <end position="176"/>
    </location>
</feature>
<feature type="transmembrane region" description="Helical" evidence="5">
    <location>
        <begin position="53"/>
        <end position="82"/>
    </location>
</feature>
<evidence type="ECO:0000256" key="1">
    <source>
        <dbReference type="ARBA" id="ARBA00004141"/>
    </source>
</evidence>
<dbReference type="Pfam" id="PF00902">
    <property type="entry name" value="TatC"/>
    <property type="match status" value="1"/>
</dbReference>
<keyword evidence="6" id="KW-0496">Mitochondrion</keyword>
<name>A0A0E3DB65_9FLOR</name>
<dbReference type="InterPro" id="IPR002033">
    <property type="entry name" value="TatC"/>
</dbReference>
<geneLocation type="mitochondrion" evidence="6"/>
<keyword evidence="2 5" id="KW-0812">Transmembrane</keyword>
<keyword evidence="4 5" id="KW-0472">Membrane</keyword>